<accession>A0ABS5T0X8</accession>
<keyword evidence="2" id="KW-1185">Reference proteome</keyword>
<dbReference type="Proteomes" id="UP000786875">
    <property type="component" value="Unassembled WGS sequence"/>
</dbReference>
<dbReference type="RefSeq" id="WP_214211819.1">
    <property type="nucleotide sequence ID" value="NZ_JABBFO010000001.1"/>
</dbReference>
<sequence length="78" mass="9162">MPTVVRIGAYRFYFYSHEPNEPVHVHIDKGNATAKIWLHDISIARSVGFASHELRELQRLVKEHQITLREAWDAYFAK</sequence>
<organism evidence="1 2">
    <name type="scientific">Rosenbergiella australiborealis</name>
    <dbReference type="NCBI Taxonomy" id="1544696"/>
    <lineage>
        <taxon>Bacteria</taxon>
        <taxon>Pseudomonadati</taxon>
        <taxon>Pseudomonadota</taxon>
        <taxon>Gammaproteobacteria</taxon>
        <taxon>Enterobacterales</taxon>
        <taxon>Erwiniaceae</taxon>
        <taxon>Rosenbergiella</taxon>
    </lineage>
</organism>
<protein>
    <submittedName>
        <fullName evidence="1">DUF4160 domain-containing protein</fullName>
    </submittedName>
</protein>
<evidence type="ECO:0000313" key="1">
    <source>
        <dbReference type="EMBL" id="MBT0725991.1"/>
    </source>
</evidence>
<name>A0ABS5T0X8_9GAMM</name>
<dbReference type="InterPro" id="IPR025427">
    <property type="entry name" value="DUF4160"/>
</dbReference>
<reference evidence="1 2" key="1">
    <citation type="submission" date="2020-04" db="EMBL/GenBank/DDBJ databases">
        <title>Genome sequencing of Rosenbergiella species.</title>
        <authorList>
            <person name="Alvarez-Perez S."/>
            <person name="Lievens B."/>
        </authorList>
    </citation>
    <scope>NUCLEOTIDE SEQUENCE [LARGE SCALE GENOMIC DNA]</scope>
    <source>
        <strain evidence="1 2">CdVSA20.1</strain>
    </source>
</reference>
<proteinExistence type="predicted"/>
<evidence type="ECO:0000313" key="2">
    <source>
        <dbReference type="Proteomes" id="UP000786875"/>
    </source>
</evidence>
<dbReference type="Pfam" id="PF13711">
    <property type="entry name" value="DUF4160"/>
    <property type="match status" value="1"/>
</dbReference>
<gene>
    <name evidence="1" type="ORF">HGT73_01110</name>
</gene>
<dbReference type="EMBL" id="JABBFO010000001">
    <property type="protein sequence ID" value="MBT0725991.1"/>
    <property type="molecule type" value="Genomic_DNA"/>
</dbReference>
<comment type="caution">
    <text evidence="1">The sequence shown here is derived from an EMBL/GenBank/DDBJ whole genome shotgun (WGS) entry which is preliminary data.</text>
</comment>